<protein>
    <submittedName>
        <fullName evidence="1">Uncharacterized protein</fullName>
    </submittedName>
</protein>
<name>A0ACC2KL56_PERAE</name>
<sequence length="165" mass="18346">MPLSISTPKTTLSSSSSFPSRLPSRPSLSSKLPLCPQALRPPHLPPPPSSSRRGIRRRTLVLCNSASSELSWLEKLPESNKPLYSHSLPCIEAWLKKLGFHQSKDDRALWSVENPGWHAQLSLDVTDLHIRYLKSGPGTLEKDVERKFSYALSRKDVENAILGGP</sequence>
<dbReference type="Proteomes" id="UP001234297">
    <property type="component" value="Chromosome 10"/>
</dbReference>
<organism evidence="1 2">
    <name type="scientific">Persea americana</name>
    <name type="common">Avocado</name>
    <dbReference type="NCBI Taxonomy" id="3435"/>
    <lineage>
        <taxon>Eukaryota</taxon>
        <taxon>Viridiplantae</taxon>
        <taxon>Streptophyta</taxon>
        <taxon>Embryophyta</taxon>
        <taxon>Tracheophyta</taxon>
        <taxon>Spermatophyta</taxon>
        <taxon>Magnoliopsida</taxon>
        <taxon>Magnoliidae</taxon>
        <taxon>Laurales</taxon>
        <taxon>Lauraceae</taxon>
        <taxon>Persea</taxon>
    </lineage>
</organism>
<reference evidence="1 2" key="1">
    <citation type="journal article" date="2022" name="Hortic Res">
        <title>A haplotype resolved chromosomal level avocado genome allows analysis of novel avocado genes.</title>
        <authorList>
            <person name="Nath O."/>
            <person name="Fletcher S.J."/>
            <person name="Hayward A."/>
            <person name="Shaw L.M."/>
            <person name="Masouleh A.K."/>
            <person name="Furtado A."/>
            <person name="Henry R.J."/>
            <person name="Mitter N."/>
        </authorList>
    </citation>
    <scope>NUCLEOTIDE SEQUENCE [LARGE SCALE GENOMIC DNA]</scope>
    <source>
        <strain evidence="2">cv. Hass</strain>
    </source>
</reference>
<evidence type="ECO:0000313" key="1">
    <source>
        <dbReference type="EMBL" id="KAJ8621658.1"/>
    </source>
</evidence>
<proteinExistence type="predicted"/>
<gene>
    <name evidence="1" type="ORF">MRB53_030187</name>
</gene>
<evidence type="ECO:0000313" key="2">
    <source>
        <dbReference type="Proteomes" id="UP001234297"/>
    </source>
</evidence>
<comment type="caution">
    <text evidence="1">The sequence shown here is derived from an EMBL/GenBank/DDBJ whole genome shotgun (WGS) entry which is preliminary data.</text>
</comment>
<accession>A0ACC2KL56</accession>
<keyword evidence="2" id="KW-1185">Reference proteome</keyword>
<dbReference type="EMBL" id="CM056818">
    <property type="protein sequence ID" value="KAJ8621658.1"/>
    <property type="molecule type" value="Genomic_DNA"/>
</dbReference>